<dbReference type="InterPro" id="IPR036412">
    <property type="entry name" value="HAD-like_sf"/>
</dbReference>
<dbReference type="InterPro" id="IPR041492">
    <property type="entry name" value="HAD_2"/>
</dbReference>
<comment type="function">
    <text evidence="3">Hydrolyzes pyrophosphate formed during P-Ser-HPr dephosphorylation by HPrK/P. Might play a role in controlling the intracellular pyrophosphate pool.</text>
</comment>
<comment type="caution">
    <text evidence="4">The sequence shown here is derived from an EMBL/GenBank/DDBJ whole genome shotgun (WGS) entry which is preliminary data.</text>
</comment>
<accession>A0A5J4JD69</accession>
<comment type="catalytic activity">
    <reaction evidence="3">
        <text>diphosphate + H2O = 2 phosphate + H(+)</text>
        <dbReference type="Rhea" id="RHEA:24576"/>
        <dbReference type="ChEBI" id="CHEBI:15377"/>
        <dbReference type="ChEBI" id="CHEBI:15378"/>
        <dbReference type="ChEBI" id="CHEBI:33019"/>
        <dbReference type="ChEBI" id="CHEBI:43474"/>
        <dbReference type="EC" id="3.6.1.1"/>
    </reaction>
</comment>
<dbReference type="PANTHER" id="PTHR43434:SF26">
    <property type="entry name" value="PYROPHOSPHATASE PPAX"/>
    <property type="match status" value="1"/>
</dbReference>
<dbReference type="NCBIfam" id="TIGR01509">
    <property type="entry name" value="HAD-SF-IA-v3"/>
    <property type="match status" value="1"/>
</dbReference>
<dbReference type="SFLD" id="SFLDG01129">
    <property type="entry name" value="C1.5:_HAD__Beta-PGM__Phosphata"/>
    <property type="match status" value="1"/>
</dbReference>
<comment type="cofactor">
    <cofactor evidence="3">
        <name>Mg(2+)</name>
        <dbReference type="ChEBI" id="CHEBI:18420"/>
    </cofactor>
</comment>
<evidence type="ECO:0000256" key="2">
    <source>
        <dbReference type="ARBA" id="ARBA00022842"/>
    </source>
</evidence>
<keyword evidence="5" id="KW-1185">Reference proteome</keyword>
<comment type="similarity">
    <text evidence="3">Belongs to the HAD-like hydrolase superfamily. PpaX family.</text>
</comment>
<proteinExistence type="inferred from homology"/>
<evidence type="ECO:0000256" key="1">
    <source>
        <dbReference type="ARBA" id="ARBA00022801"/>
    </source>
</evidence>
<dbReference type="PRINTS" id="PR00413">
    <property type="entry name" value="HADHALOGNASE"/>
</dbReference>
<dbReference type="PANTHER" id="PTHR43434">
    <property type="entry name" value="PHOSPHOGLYCOLATE PHOSPHATASE"/>
    <property type="match status" value="1"/>
</dbReference>
<dbReference type="GO" id="GO:0008967">
    <property type="term" value="F:phosphoglycolate phosphatase activity"/>
    <property type="evidence" value="ECO:0007669"/>
    <property type="project" value="TreeGrafter"/>
</dbReference>
<dbReference type="Gene3D" id="3.40.50.1000">
    <property type="entry name" value="HAD superfamily/HAD-like"/>
    <property type="match status" value="1"/>
</dbReference>
<dbReference type="GO" id="GO:0004427">
    <property type="term" value="F:inorganic diphosphate phosphatase activity"/>
    <property type="evidence" value="ECO:0007669"/>
    <property type="project" value="UniProtKB-UniRule"/>
</dbReference>
<dbReference type="Proteomes" id="UP000391919">
    <property type="component" value="Unassembled WGS sequence"/>
</dbReference>
<dbReference type="AlphaFoldDB" id="A0A5J4JD69"/>
<dbReference type="GO" id="GO:0000287">
    <property type="term" value="F:magnesium ion binding"/>
    <property type="evidence" value="ECO:0007669"/>
    <property type="project" value="UniProtKB-UniRule"/>
</dbReference>
<dbReference type="NCBIfam" id="NF009804">
    <property type="entry name" value="PRK13288.1"/>
    <property type="match status" value="1"/>
</dbReference>
<dbReference type="SFLD" id="SFLDS00003">
    <property type="entry name" value="Haloacid_Dehalogenase"/>
    <property type="match status" value="1"/>
</dbReference>
<name>A0A5J4JD69_9BACI</name>
<organism evidence="4 5">
    <name type="scientific">Weizmannia acidilactici</name>
    <dbReference type="NCBI Taxonomy" id="2607726"/>
    <lineage>
        <taxon>Bacteria</taxon>
        <taxon>Bacillati</taxon>
        <taxon>Bacillota</taxon>
        <taxon>Bacilli</taxon>
        <taxon>Bacillales</taxon>
        <taxon>Bacillaceae</taxon>
        <taxon>Heyndrickxia</taxon>
    </lineage>
</organism>
<dbReference type="FunFam" id="3.40.50.1000:FF:000022">
    <property type="entry name" value="Phosphoglycolate phosphatase"/>
    <property type="match status" value="1"/>
</dbReference>
<dbReference type="SFLD" id="SFLDG01135">
    <property type="entry name" value="C1.5.6:_HAD__Beta-PGM__Phospha"/>
    <property type="match status" value="1"/>
</dbReference>
<evidence type="ECO:0000256" key="3">
    <source>
        <dbReference type="HAMAP-Rule" id="MF_01250"/>
    </source>
</evidence>
<dbReference type="InterPro" id="IPR023733">
    <property type="entry name" value="Pyrophosphatase_Ppax"/>
</dbReference>
<dbReference type="GO" id="GO:0005829">
    <property type="term" value="C:cytosol"/>
    <property type="evidence" value="ECO:0007669"/>
    <property type="project" value="TreeGrafter"/>
</dbReference>
<keyword evidence="1 3" id="KW-0378">Hydrolase</keyword>
<gene>
    <name evidence="3 4" type="primary">ppaX</name>
    <name evidence="4" type="ORF">BpJC7_10240</name>
</gene>
<dbReference type="HAMAP" id="MF_01250">
    <property type="entry name" value="Pyrophosphat_PpaX"/>
    <property type="match status" value="1"/>
</dbReference>
<dbReference type="InterPro" id="IPR006439">
    <property type="entry name" value="HAD-SF_hydro_IA"/>
</dbReference>
<dbReference type="InterPro" id="IPR023198">
    <property type="entry name" value="PGP-like_dom2"/>
</dbReference>
<dbReference type="InterPro" id="IPR050155">
    <property type="entry name" value="HAD-like_hydrolase_sf"/>
</dbReference>
<dbReference type="EC" id="3.6.1.1" evidence="3"/>
<keyword evidence="2 3" id="KW-0460">Magnesium</keyword>
<protein>
    <recommendedName>
        <fullName evidence="3">Pyrophosphatase PpaX</fullName>
        <ecNumber evidence="3">3.6.1.1</ecNumber>
    </recommendedName>
</protein>
<reference evidence="4 5" key="1">
    <citation type="submission" date="2019-09" db="EMBL/GenBank/DDBJ databases">
        <title>Draft genome sequence of Bacillus sp. JC-7.</title>
        <authorList>
            <person name="Tanaka N."/>
            <person name="Shiwa Y."/>
            <person name="Fujita N."/>
            <person name="Tanasupawat S."/>
        </authorList>
    </citation>
    <scope>NUCLEOTIDE SEQUENCE [LARGE SCALE GENOMIC DNA]</scope>
    <source>
        <strain evidence="4 5">JC-7</strain>
    </source>
</reference>
<dbReference type="Pfam" id="PF13419">
    <property type="entry name" value="HAD_2"/>
    <property type="match status" value="1"/>
</dbReference>
<dbReference type="InterPro" id="IPR023214">
    <property type="entry name" value="HAD_sf"/>
</dbReference>
<dbReference type="SUPFAM" id="SSF56784">
    <property type="entry name" value="HAD-like"/>
    <property type="match status" value="1"/>
</dbReference>
<dbReference type="Gene3D" id="1.10.150.240">
    <property type="entry name" value="Putative phosphatase, domain 2"/>
    <property type="match status" value="1"/>
</dbReference>
<evidence type="ECO:0000313" key="4">
    <source>
        <dbReference type="EMBL" id="GER69721.1"/>
    </source>
</evidence>
<dbReference type="CDD" id="cd02616">
    <property type="entry name" value="HAD_PPase"/>
    <property type="match status" value="1"/>
</dbReference>
<feature type="active site" description="Nucleophile" evidence="3">
    <location>
        <position position="11"/>
    </location>
</feature>
<dbReference type="EMBL" id="BKZQ01000010">
    <property type="protein sequence ID" value="GER69721.1"/>
    <property type="molecule type" value="Genomic_DNA"/>
</dbReference>
<dbReference type="RefSeq" id="WP_151681324.1">
    <property type="nucleotide sequence ID" value="NZ_BKZQ01000010.1"/>
</dbReference>
<dbReference type="NCBIfam" id="TIGR01549">
    <property type="entry name" value="HAD-SF-IA-v1"/>
    <property type="match status" value="1"/>
</dbReference>
<sequence>MGKPITTLLFDLDGTLIDTNELIVQSFLHTLNHYYPGRYSREDVLIFNGPPLIDSFSSIDPERAEEMVAIYRAYNVQQHDSLVKEFPGVFDTIKMLKEHRFKLGIVSTKMKDTVMKGLKLTRLNPFFDAVITLDDVKRAKPDPEPVEKALHLLGSAPEEAIMIGDNYHDIQAAKNAGTYSAGVSWSAKGRAFLEKYKPDFMLDHMSDLAKIVGVKAR</sequence>
<dbReference type="GO" id="GO:0006281">
    <property type="term" value="P:DNA repair"/>
    <property type="evidence" value="ECO:0007669"/>
    <property type="project" value="TreeGrafter"/>
</dbReference>
<evidence type="ECO:0000313" key="5">
    <source>
        <dbReference type="Proteomes" id="UP000391919"/>
    </source>
</evidence>